<reference evidence="5" key="1">
    <citation type="submission" date="2021-01" db="EMBL/GenBank/DDBJ databases">
        <title>Adiantum capillus-veneris genome.</title>
        <authorList>
            <person name="Fang Y."/>
            <person name="Liao Q."/>
        </authorList>
    </citation>
    <scope>NUCLEOTIDE SEQUENCE</scope>
    <source>
        <strain evidence="5">H3</strain>
        <tissue evidence="5">Leaf</tissue>
    </source>
</reference>
<keyword evidence="3" id="KW-0812">Transmembrane</keyword>
<keyword evidence="3" id="KW-1133">Transmembrane helix</keyword>
<keyword evidence="3" id="KW-0472">Membrane</keyword>
<dbReference type="GO" id="GO:0034220">
    <property type="term" value="P:monoatomic ion transmembrane transport"/>
    <property type="evidence" value="ECO:0007669"/>
    <property type="project" value="UniProtKB-KW"/>
</dbReference>
<keyword evidence="1" id="KW-1071">Ligand-gated ion channel</keyword>
<dbReference type="Gene3D" id="2.60.120.10">
    <property type="entry name" value="Jelly Rolls"/>
    <property type="match status" value="1"/>
</dbReference>
<sequence>MKRSPLTSLLRDFFAKAEGSIFTRDDGSNLSISKHCKECTQNGLPRYHSATCERNHQLVLEANAGSSLCPISIHIPNKPIQKEQRPWIFGAVQDPRRRVIQRLNQFFLLARSVSLAIDPLFFYVLTIRREQPCVYVDGLLAAVVTLLRTGFDAVHLLQIGLQLKLAYVSKESLILGCGSLVWDAREIAFHYLRPGGGFLFDLFVILPIPQVTVWLLVPHMISSGDVGSLMAVLFTAVFCQFIPKIFHLIFLARSIRHVIGIVFGAVWWGFALNLTAYLVAAHVAGACWYLLASQRVVACLFDQLKEGNSGNFTFLGCPQPITYQSFPLENAASSSSNQTSFSFCFKRQDTQGYNYGIFQWAVPLLTGRTWSTKLLFPLFWGLMTLSSFGNALQPSNHSLEVLFSIAVITCGLLLFSLLIGNIQVFLHSITAKKEAMKLRLRDLERWMRRRQLPSRLRHRVRRYERHHWAATRGVDEVDMIHCLPEGLRRDIKQHLSLDLVRRVPLFERMDNLVLKNICERLKPHLYVKDEVVIREGDPVHRMLFIVRGHLLSSHALSNGDSSVCCLGPGNFCGDELLTWCLKRPFVERLPPSFATLKSVDVTEAFGLEAQDFKFVTEHFRYKFINEDLKRTARYYSSGWRTWAAVSIQLAWRRHQAKKAKLPAVEAVEMARSLSERDRIRLYAAMFSSHKPQDNLQ</sequence>
<dbReference type="PANTHER" id="PTHR45651:SF14">
    <property type="entry name" value="CYCLIC NUCLEOTIDE-GATED ION CHANNEL 4"/>
    <property type="match status" value="1"/>
</dbReference>
<dbReference type="EMBL" id="JABFUD020000020">
    <property type="protein sequence ID" value="KAI5064433.1"/>
    <property type="molecule type" value="Genomic_DNA"/>
</dbReference>
<dbReference type="Proteomes" id="UP000886520">
    <property type="component" value="Chromosome 20"/>
</dbReference>
<proteinExistence type="predicted"/>
<feature type="transmembrane region" description="Helical" evidence="3">
    <location>
        <begin position="198"/>
        <end position="217"/>
    </location>
</feature>
<keyword evidence="1" id="KW-0406">Ion transport</keyword>
<evidence type="ECO:0000256" key="2">
    <source>
        <dbReference type="ARBA" id="ARBA00023303"/>
    </source>
</evidence>
<dbReference type="CDD" id="cd00038">
    <property type="entry name" value="CAP_ED"/>
    <property type="match status" value="1"/>
</dbReference>
<evidence type="ECO:0000313" key="6">
    <source>
        <dbReference type="EMBL" id="KAI5064662.1"/>
    </source>
</evidence>
<name>A0A9D4Z6R7_ADICA</name>
<dbReference type="SUPFAM" id="SSF51206">
    <property type="entry name" value="cAMP-binding domain-like"/>
    <property type="match status" value="1"/>
</dbReference>
<keyword evidence="7" id="KW-1185">Reference proteome</keyword>
<dbReference type="AlphaFoldDB" id="A0A9D4Z6R7"/>
<evidence type="ECO:0000256" key="1">
    <source>
        <dbReference type="ARBA" id="ARBA00023286"/>
    </source>
</evidence>
<feature type="transmembrane region" description="Helical" evidence="3">
    <location>
        <begin position="405"/>
        <end position="429"/>
    </location>
</feature>
<dbReference type="InterPro" id="IPR018490">
    <property type="entry name" value="cNMP-bd_dom_sf"/>
</dbReference>
<evidence type="ECO:0000256" key="3">
    <source>
        <dbReference type="SAM" id="Phobius"/>
    </source>
</evidence>
<feature type="transmembrane region" description="Helical" evidence="3">
    <location>
        <begin position="229"/>
        <end position="252"/>
    </location>
</feature>
<evidence type="ECO:0000313" key="5">
    <source>
        <dbReference type="EMBL" id="KAI5064433.1"/>
    </source>
</evidence>
<organism evidence="5 7">
    <name type="scientific">Adiantum capillus-veneris</name>
    <name type="common">Maidenhair fern</name>
    <dbReference type="NCBI Taxonomy" id="13818"/>
    <lineage>
        <taxon>Eukaryota</taxon>
        <taxon>Viridiplantae</taxon>
        <taxon>Streptophyta</taxon>
        <taxon>Embryophyta</taxon>
        <taxon>Tracheophyta</taxon>
        <taxon>Polypodiopsida</taxon>
        <taxon>Polypodiidae</taxon>
        <taxon>Polypodiales</taxon>
        <taxon>Pteridineae</taxon>
        <taxon>Pteridaceae</taxon>
        <taxon>Vittarioideae</taxon>
        <taxon>Adiantum</taxon>
    </lineage>
</organism>
<keyword evidence="1" id="KW-0813">Transport</keyword>
<keyword evidence="2" id="KW-0407">Ion channel</keyword>
<accession>A0A9D4Z6R7</accession>
<dbReference type="InterPro" id="IPR000595">
    <property type="entry name" value="cNMP-bd_dom"/>
</dbReference>
<dbReference type="GO" id="GO:0016020">
    <property type="term" value="C:membrane"/>
    <property type="evidence" value="ECO:0007669"/>
    <property type="project" value="UniProtKB-SubCell"/>
</dbReference>
<feature type="domain" description="Cyclic nucleotide-binding" evidence="4">
    <location>
        <begin position="505"/>
        <end position="613"/>
    </location>
</feature>
<dbReference type="PANTHER" id="PTHR45651">
    <property type="entry name" value="CYCLIC NUCLEOTIDE-GATED ION CHANNEL 15-RELATED-RELATED"/>
    <property type="match status" value="1"/>
</dbReference>
<dbReference type="PROSITE" id="PS50042">
    <property type="entry name" value="CNMP_BINDING_3"/>
    <property type="match status" value="1"/>
</dbReference>
<dbReference type="EMBL" id="JABFUD020000020">
    <property type="protein sequence ID" value="KAI5064662.1"/>
    <property type="molecule type" value="Genomic_DNA"/>
</dbReference>
<gene>
    <name evidence="5" type="ORF">GOP47_0021103</name>
    <name evidence="6" type="ORF">GOP47_0021332</name>
</gene>
<evidence type="ECO:0000313" key="7">
    <source>
        <dbReference type="Proteomes" id="UP000886520"/>
    </source>
</evidence>
<dbReference type="Gene3D" id="1.10.287.630">
    <property type="entry name" value="Helix hairpin bin"/>
    <property type="match status" value="1"/>
</dbReference>
<dbReference type="InterPro" id="IPR014710">
    <property type="entry name" value="RmlC-like_jellyroll"/>
</dbReference>
<dbReference type="SMART" id="SM00100">
    <property type="entry name" value="cNMP"/>
    <property type="match status" value="1"/>
</dbReference>
<evidence type="ECO:0000259" key="4">
    <source>
        <dbReference type="PROSITE" id="PS50042"/>
    </source>
</evidence>
<feature type="transmembrane region" description="Helical" evidence="3">
    <location>
        <begin position="258"/>
        <end position="291"/>
    </location>
</feature>
<dbReference type="OrthoDB" id="421226at2759"/>
<feature type="transmembrane region" description="Helical" evidence="3">
    <location>
        <begin position="374"/>
        <end position="393"/>
    </location>
</feature>
<comment type="caution">
    <text evidence="5">The sequence shown here is derived from an EMBL/GenBank/DDBJ whole genome shotgun (WGS) entry which is preliminary data.</text>
</comment>
<protein>
    <recommendedName>
        <fullName evidence="4">Cyclic nucleotide-binding domain-containing protein</fullName>
    </recommendedName>
</protein>
<dbReference type="SUPFAM" id="SSF81324">
    <property type="entry name" value="Voltage-gated potassium channels"/>
    <property type="match status" value="1"/>
</dbReference>